<gene>
    <name evidence="2" type="ORF">HGRIS_001981</name>
</gene>
<organism evidence="2 3">
    <name type="scientific">Hohenbuehelia grisea</name>
    <dbReference type="NCBI Taxonomy" id="104357"/>
    <lineage>
        <taxon>Eukaryota</taxon>
        <taxon>Fungi</taxon>
        <taxon>Dikarya</taxon>
        <taxon>Basidiomycota</taxon>
        <taxon>Agaricomycotina</taxon>
        <taxon>Agaricomycetes</taxon>
        <taxon>Agaricomycetidae</taxon>
        <taxon>Agaricales</taxon>
        <taxon>Pleurotineae</taxon>
        <taxon>Pleurotaceae</taxon>
        <taxon>Hohenbuehelia</taxon>
    </lineage>
</organism>
<sequence length="133" mass="14177">MTSARLPRHDRCALQKLKYADIQGIARQANIKASGKKVDIIERILAKYPGGIPRKSTPVPMGDKIGKTVLSASRKTSKRSSTRNPAKRKTRAMVADPESSVESEGASASASVPRISPVSDKGDAASGNPLPKR</sequence>
<evidence type="ECO:0000313" key="2">
    <source>
        <dbReference type="EMBL" id="KAL0955766.1"/>
    </source>
</evidence>
<reference evidence="3" key="1">
    <citation type="submission" date="2024-06" db="EMBL/GenBank/DDBJ databases">
        <title>Multi-omics analyses provide insights into the biosynthesis of the anticancer antibiotic pleurotin in Hohenbuehelia grisea.</title>
        <authorList>
            <person name="Weaver J.A."/>
            <person name="Alberti F."/>
        </authorList>
    </citation>
    <scope>NUCLEOTIDE SEQUENCE [LARGE SCALE GENOMIC DNA]</scope>
    <source>
        <strain evidence="3">T-177</strain>
    </source>
</reference>
<name>A0ABR3JKU8_9AGAR</name>
<feature type="compositionally biased region" description="Low complexity" evidence="1">
    <location>
        <begin position="98"/>
        <end position="112"/>
    </location>
</feature>
<accession>A0ABR3JKU8</accession>
<keyword evidence="3" id="KW-1185">Reference proteome</keyword>
<comment type="caution">
    <text evidence="2">The sequence shown here is derived from an EMBL/GenBank/DDBJ whole genome shotgun (WGS) entry which is preliminary data.</text>
</comment>
<feature type="region of interest" description="Disordered" evidence="1">
    <location>
        <begin position="50"/>
        <end position="133"/>
    </location>
</feature>
<protein>
    <recommendedName>
        <fullName evidence="4">SAP domain-containing protein</fullName>
    </recommendedName>
</protein>
<proteinExistence type="predicted"/>
<dbReference type="EMBL" id="JASNQZ010000006">
    <property type="protein sequence ID" value="KAL0955766.1"/>
    <property type="molecule type" value="Genomic_DNA"/>
</dbReference>
<evidence type="ECO:0000256" key="1">
    <source>
        <dbReference type="SAM" id="MobiDB-lite"/>
    </source>
</evidence>
<evidence type="ECO:0000313" key="3">
    <source>
        <dbReference type="Proteomes" id="UP001556367"/>
    </source>
</evidence>
<evidence type="ECO:0008006" key="4">
    <source>
        <dbReference type="Google" id="ProtNLM"/>
    </source>
</evidence>
<feature type="compositionally biased region" description="Basic residues" evidence="1">
    <location>
        <begin position="75"/>
        <end position="91"/>
    </location>
</feature>
<dbReference type="Proteomes" id="UP001556367">
    <property type="component" value="Unassembled WGS sequence"/>
</dbReference>